<dbReference type="EMBL" id="OZ021737">
    <property type="protein sequence ID" value="CAK9318417.1"/>
    <property type="molecule type" value="Genomic_DNA"/>
</dbReference>
<reference evidence="1 2" key="1">
    <citation type="submission" date="2024-03" db="EMBL/GenBank/DDBJ databases">
        <authorList>
            <person name="Gkanogiannis A."/>
            <person name="Becerra Lopez-Lavalle L."/>
        </authorList>
    </citation>
    <scope>NUCLEOTIDE SEQUENCE [LARGE SCALE GENOMIC DNA]</scope>
</reference>
<evidence type="ECO:0000313" key="1">
    <source>
        <dbReference type="EMBL" id="CAK9318417.1"/>
    </source>
</evidence>
<organism evidence="1 2">
    <name type="scientific">Citrullus colocynthis</name>
    <name type="common">colocynth</name>
    <dbReference type="NCBI Taxonomy" id="252529"/>
    <lineage>
        <taxon>Eukaryota</taxon>
        <taxon>Viridiplantae</taxon>
        <taxon>Streptophyta</taxon>
        <taxon>Embryophyta</taxon>
        <taxon>Tracheophyta</taxon>
        <taxon>Spermatophyta</taxon>
        <taxon>Magnoliopsida</taxon>
        <taxon>eudicotyledons</taxon>
        <taxon>Gunneridae</taxon>
        <taxon>Pentapetalae</taxon>
        <taxon>rosids</taxon>
        <taxon>fabids</taxon>
        <taxon>Cucurbitales</taxon>
        <taxon>Cucurbitaceae</taxon>
        <taxon>Benincaseae</taxon>
        <taxon>Citrullus</taxon>
    </lineage>
</organism>
<gene>
    <name evidence="1" type="ORF">CITCOLO1_LOCUS10382</name>
</gene>
<proteinExistence type="predicted"/>
<protein>
    <submittedName>
        <fullName evidence="1">Uncharacterized protein</fullName>
    </submittedName>
</protein>
<evidence type="ECO:0000313" key="2">
    <source>
        <dbReference type="Proteomes" id="UP001642487"/>
    </source>
</evidence>
<name>A0ABP0YEL8_9ROSI</name>
<sequence>MIAAEFLEDQPLGELASLWGEIGQLRAAIEDHSLMMLNQNLEQSESELEERMDIPRGLIVVELLRDQPLPPHTHMHLLASDLDARLANMDAAVEGLGKDVQAHQGKAGVRQDVQAQGLEQGIEVIQVDSDSDDDDMSVCSNQVGVDERSMPSTDHHPRDCPNAAIWVQMDLRGPLF</sequence>
<keyword evidence="2" id="KW-1185">Reference proteome</keyword>
<accession>A0ABP0YEL8</accession>
<dbReference type="Proteomes" id="UP001642487">
    <property type="component" value="Chromosome 3"/>
</dbReference>